<name>A0ABS8DGL1_9FIRM</name>
<keyword evidence="5 9" id="KW-0812">Transmembrane</keyword>
<gene>
    <name evidence="11" type="ORF">LIZ65_09580</name>
</gene>
<evidence type="ECO:0000259" key="10">
    <source>
        <dbReference type="Pfam" id="PF03553"/>
    </source>
</evidence>
<accession>A0ABS8DGL1</accession>
<feature type="transmembrane region" description="Helical" evidence="9">
    <location>
        <begin position="315"/>
        <end position="337"/>
    </location>
</feature>
<feature type="transmembrane region" description="Helical" evidence="9">
    <location>
        <begin position="192"/>
        <end position="215"/>
    </location>
</feature>
<feature type="transmembrane region" description="Helical" evidence="9">
    <location>
        <begin position="260"/>
        <end position="278"/>
    </location>
</feature>
<evidence type="ECO:0000256" key="2">
    <source>
        <dbReference type="ARBA" id="ARBA00022448"/>
    </source>
</evidence>
<feature type="transmembrane region" description="Helical" evidence="9">
    <location>
        <begin position="12"/>
        <end position="29"/>
    </location>
</feature>
<evidence type="ECO:0000256" key="1">
    <source>
        <dbReference type="ARBA" id="ARBA00004651"/>
    </source>
</evidence>
<evidence type="ECO:0000256" key="3">
    <source>
        <dbReference type="ARBA" id="ARBA00022449"/>
    </source>
</evidence>
<keyword evidence="2" id="KW-0813">Transport</keyword>
<keyword evidence="4" id="KW-1003">Cell membrane</keyword>
<evidence type="ECO:0000256" key="5">
    <source>
        <dbReference type="ARBA" id="ARBA00022692"/>
    </source>
</evidence>
<feature type="transmembrane region" description="Helical" evidence="9">
    <location>
        <begin position="35"/>
        <end position="54"/>
    </location>
</feature>
<dbReference type="EMBL" id="JAJCIS010000005">
    <property type="protein sequence ID" value="MCB7387540.1"/>
    <property type="molecule type" value="Genomic_DNA"/>
</dbReference>
<keyword evidence="7 9" id="KW-0472">Membrane</keyword>
<feature type="transmembrane region" description="Helical" evidence="9">
    <location>
        <begin position="75"/>
        <end position="99"/>
    </location>
</feature>
<sequence>MERKENQRSINFGEALVLVAVFVGIFIWASGRFPTGMAILLCALVSAAYGVIVLKIKWDTIYKQILAMFSKGMSAVIILLMVGLISASWLASGTIPALVIMGLKILTPGTFLLAAFVSSAVVSIATGSSWTTCATVGVALMGVANGIGVPVGIAGGAIVSGCWIGDKWSPLSDTTNLGAAMTGEDVVDVWKYMLPTSGIGGLIAAAIFGILGISYAGKGMDKEKIQFLVDGIGAQYHINFLLLLIPILVVVVLAAMKKPVLPVLVLGVVLAILLAVFYQGKNPGEILNALYNGYVTDTGVAEIDKLLTGGGILKMMSIMLIIFCAFILAGTLEAVGVMDALISKMGKITGKRGTLVLSSYISAVLCTYLGGTAYTGVVLNTGMFKKPYEDAGLHNLNMARALLEGSGHTNALVPWCGSHVLIVSTLGITFKDFLPFYFSFWASSILLIVYGFTGWFMRRLPERRDDVQ</sequence>
<dbReference type="InterPro" id="IPR052180">
    <property type="entry name" value="NhaC_Na-H+_Antiporter"/>
</dbReference>
<feature type="transmembrane region" description="Helical" evidence="9">
    <location>
        <begin position="236"/>
        <end position="254"/>
    </location>
</feature>
<feature type="transmembrane region" description="Helical" evidence="9">
    <location>
        <begin position="105"/>
        <end position="126"/>
    </location>
</feature>
<keyword evidence="12" id="KW-1185">Reference proteome</keyword>
<dbReference type="RefSeq" id="WP_066737411.1">
    <property type="nucleotide sequence ID" value="NZ_JAJCIQ010000006.1"/>
</dbReference>
<dbReference type="PANTHER" id="PTHR33451:SF3">
    <property type="entry name" value="MALATE-2H(+)_NA(+)-LACTATE ANTIPORTER"/>
    <property type="match status" value="1"/>
</dbReference>
<evidence type="ECO:0000256" key="7">
    <source>
        <dbReference type="ARBA" id="ARBA00023136"/>
    </source>
</evidence>
<dbReference type="InterPro" id="IPR018461">
    <property type="entry name" value="Na/H_Antiport_NhaC-like_C"/>
</dbReference>
<protein>
    <recommendedName>
        <fullName evidence="10">Na+/H+ antiporter NhaC-like C-terminal domain-containing protein</fullName>
    </recommendedName>
</protein>
<dbReference type="Proteomes" id="UP001299546">
    <property type="component" value="Unassembled WGS sequence"/>
</dbReference>
<evidence type="ECO:0000313" key="12">
    <source>
        <dbReference type="Proteomes" id="UP001299546"/>
    </source>
</evidence>
<dbReference type="Pfam" id="PF03553">
    <property type="entry name" value="Na_H_antiporter"/>
    <property type="match status" value="1"/>
</dbReference>
<evidence type="ECO:0000256" key="9">
    <source>
        <dbReference type="SAM" id="Phobius"/>
    </source>
</evidence>
<evidence type="ECO:0000256" key="8">
    <source>
        <dbReference type="ARBA" id="ARBA00038435"/>
    </source>
</evidence>
<keyword evidence="6 9" id="KW-1133">Transmembrane helix</keyword>
<keyword evidence="3" id="KW-0050">Antiport</keyword>
<feature type="transmembrane region" description="Helical" evidence="9">
    <location>
        <begin position="357"/>
        <end position="379"/>
    </location>
</feature>
<feature type="transmembrane region" description="Helical" evidence="9">
    <location>
        <begin position="436"/>
        <end position="456"/>
    </location>
</feature>
<proteinExistence type="inferred from homology"/>
<reference evidence="11 12" key="1">
    <citation type="submission" date="2021-10" db="EMBL/GenBank/DDBJ databases">
        <title>Collection of gut derived symbiotic bacterial strains cultured from healthy donors.</title>
        <authorList>
            <person name="Lin H."/>
            <person name="Littmann E."/>
            <person name="Kohout C."/>
            <person name="Pamer E.G."/>
        </authorList>
    </citation>
    <scope>NUCLEOTIDE SEQUENCE [LARGE SCALE GENOMIC DNA]</scope>
    <source>
        <strain evidence="11 12">DFI.1.165</strain>
    </source>
</reference>
<feature type="domain" description="Na+/H+ antiporter NhaC-like C-terminal" evidence="10">
    <location>
        <begin position="161"/>
        <end position="455"/>
    </location>
</feature>
<organism evidence="11 12">
    <name type="scientific">Bariatricus massiliensis</name>
    <dbReference type="NCBI Taxonomy" id="1745713"/>
    <lineage>
        <taxon>Bacteria</taxon>
        <taxon>Bacillati</taxon>
        <taxon>Bacillota</taxon>
        <taxon>Clostridia</taxon>
        <taxon>Lachnospirales</taxon>
        <taxon>Lachnospiraceae</taxon>
        <taxon>Bariatricus</taxon>
    </lineage>
</organism>
<evidence type="ECO:0000256" key="6">
    <source>
        <dbReference type="ARBA" id="ARBA00022989"/>
    </source>
</evidence>
<evidence type="ECO:0000313" key="11">
    <source>
        <dbReference type="EMBL" id="MCB7387540.1"/>
    </source>
</evidence>
<comment type="caution">
    <text evidence="11">The sequence shown here is derived from an EMBL/GenBank/DDBJ whole genome shotgun (WGS) entry which is preliminary data.</text>
</comment>
<comment type="similarity">
    <text evidence="8">Belongs to the NhaC Na(+)/H(+) (TC 2.A.35) antiporter family.</text>
</comment>
<evidence type="ECO:0000256" key="4">
    <source>
        <dbReference type="ARBA" id="ARBA00022475"/>
    </source>
</evidence>
<dbReference type="PANTHER" id="PTHR33451">
    <property type="entry name" value="MALATE-2H(+)/NA(+)-LACTATE ANTIPORTER"/>
    <property type="match status" value="1"/>
</dbReference>
<comment type="subcellular location">
    <subcellularLocation>
        <location evidence="1">Cell membrane</location>
        <topology evidence="1">Multi-pass membrane protein</topology>
    </subcellularLocation>
</comment>